<dbReference type="AlphaFoldDB" id="A0A9N9QKN1"/>
<dbReference type="Proteomes" id="UP001153714">
    <property type="component" value="Chromosome 1"/>
</dbReference>
<feature type="compositionally biased region" description="Low complexity" evidence="1">
    <location>
        <begin position="454"/>
        <end position="464"/>
    </location>
</feature>
<evidence type="ECO:0000313" key="4">
    <source>
        <dbReference type="Proteomes" id="UP001153714"/>
    </source>
</evidence>
<feature type="region of interest" description="Disordered" evidence="1">
    <location>
        <begin position="511"/>
        <end position="545"/>
    </location>
</feature>
<feature type="chain" id="PRO_5040412965" evidence="2">
    <location>
        <begin position="20"/>
        <end position="685"/>
    </location>
</feature>
<name>A0A9N9QKN1_9NEOP</name>
<evidence type="ECO:0000256" key="2">
    <source>
        <dbReference type="SAM" id="SignalP"/>
    </source>
</evidence>
<dbReference type="OrthoDB" id="6932744at2759"/>
<feature type="signal peptide" evidence="2">
    <location>
        <begin position="1"/>
        <end position="19"/>
    </location>
</feature>
<sequence length="685" mass="78088">MRTIIVIAILNFTEAFIGCEDICKSQRSNGRPMVCLCSLEDVIRSSTTFSSPHVKRAVVMDDSSIFYEPLELSAYSSYFLKQPFYIHTPDSIKQDNNHIYKTLKSSDNQNPLEFSSSKKIKKEESRMLGTPIETQPFFLNTDIVKTYNNQQSFGLDKHIGNVQELEQNLMDCINLHILADLQKDDKYILDSKYLNDYHFKKYLGISYSDLKKEIQSKCSHLTQVVKTSLKEIKKILTTKYIDTKATYEARAENNFQKTEPDSNNNKLNLEVFSVKGKNKDSSTSVYVNKTELGKYAGSTKSQFNDIEMPLNNIKDLIRATNFNQHYSNLISTPSLLSVEKTHNYLYTENPITQTTILDSNYKLNTTASSSFNEIIAINDSNVLENENTGEKSTKVLDFSNEINQSVEIFNDINNETTFKSTTYSTETKTMNQHNRSSYQVDILSTKYYDNRITTTTDNDINSSSQGNGKLESRTSSNYFDTASSTTSLNNQYTELHDNKDREGKHVAINNTDLTSISVTSNKPNESDQTNKITKHIPKDDEYFNTTPPITTRTMYYDKDMSNTKIETLDSINDNVSNEIQRNEILENQDLKYDNWKSPKGATHRPYIVNNNNIDLDGSLYFVFQGYSIPARFVQNGDGKMKLGIDGVSLCNKIEEKGLHDSLIISALCKCSRSDDCKVLKEIINE</sequence>
<keyword evidence="4" id="KW-1185">Reference proteome</keyword>
<protein>
    <submittedName>
        <fullName evidence="3">Uncharacterized protein</fullName>
    </submittedName>
</protein>
<reference evidence="3" key="2">
    <citation type="submission" date="2022-10" db="EMBL/GenBank/DDBJ databases">
        <authorList>
            <consortium name="ENA_rothamsted_submissions"/>
            <consortium name="culmorum"/>
            <person name="King R."/>
        </authorList>
    </citation>
    <scope>NUCLEOTIDE SEQUENCE</scope>
</reference>
<reference evidence="3" key="1">
    <citation type="submission" date="2021-12" db="EMBL/GenBank/DDBJ databases">
        <authorList>
            <person name="King R."/>
        </authorList>
    </citation>
    <scope>NUCLEOTIDE SEQUENCE</scope>
</reference>
<feature type="region of interest" description="Disordered" evidence="1">
    <location>
        <begin position="454"/>
        <end position="475"/>
    </location>
</feature>
<accession>A0A9N9QKN1</accession>
<gene>
    <name evidence="3" type="ORF">DIATSA_LOCUS229</name>
</gene>
<organism evidence="3 4">
    <name type="scientific">Diatraea saccharalis</name>
    <name type="common">sugarcane borer</name>
    <dbReference type="NCBI Taxonomy" id="40085"/>
    <lineage>
        <taxon>Eukaryota</taxon>
        <taxon>Metazoa</taxon>
        <taxon>Ecdysozoa</taxon>
        <taxon>Arthropoda</taxon>
        <taxon>Hexapoda</taxon>
        <taxon>Insecta</taxon>
        <taxon>Pterygota</taxon>
        <taxon>Neoptera</taxon>
        <taxon>Endopterygota</taxon>
        <taxon>Lepidoptera</taxon>
        <taxon>Glossata</taxon>
        <taxon>Ditrysia</taxon>
        <taxon>Pyraloidea</taxon>
        <taxon>Crambidae</taxon>
        <taxon>Crambinae</taxon>
        <taxon>Diatraea</taxon>
    </lineage>
</organism>
<feature type="compositionally biased region" description="Polar residues" evidence="1">
    <location>
        <begin position="511"/>
        <end position="531"/>
    </location>
</feature>
<evidence type="ECO:0000256" key="1">
    <source>
        <dbReference type="SAM" id="MobiDB-lite"/>
    </source>
</evidence>
<keyword evidence="2" id="KW-0732">Signal</keyword>
<dbReference type="EMBL" id="OU893332">
    <property type="protein sequence ID" value="CAG9781925.1"/>
    <property type="molecule type" value="Genomic_DNA"/>
</dbReference>
<evidence type="ECO:0000313" key="3">
    <source>
        <dbReference type="EMBL" id="CAG9781925.1"/>
    </source>
</evidence>
<proteinExistence type="predicted"/>